<dbReference type="EMBL" id="UINC01076525">
    <property type="protein sequence ID" value="SVC15780.1"/>
    <property type="molecule type" value="Genomic_DNA"/>
</dbReference>
<dbReference type="InterPro" id="IPR016047">
    <property type="entry name" value="M23ase_b-sheet_dom"/>
</dbReference>
<dbReference type="Gene3D" id="2.70.70.10">
    <property type="entry name" value="Glucose Permease (Domain IIA)"/>
    <property type="match status" value="1"/>
</dbReference>
<sequence length="335" mass="37123">GCGRVLLTIVLGQAAAALGQPFHLPTPNQAIFEAGKEAGYFTPTIGRTWPSGTFGCVRSEGWQMHEGIDIKCTQRDARGEPIDPVSAAADGTIAYINAKAGLSNYGNYIVMQHQVDGLTVYTLYAHLRAIASGLSIGQARKSGEIIATMGRTSNTRQGISRERAHLHFEICLLANPNFSAWYKKNLADQRNDHGRWNGQNLIGIDPWKLFLGQHEDKAKRQPFSLRQFISSQPVLCRVLVKSPNFQWAKRHPDLVDSMKPQKAIAGYEISLDPNGVPVSSTPRDASSFSGEEPFKLLHVDPLVYKKFPCRKLVFKKGQQWVLTAKGITHIKLLTY</sequence>
<proteinExistence type="predicted"/>
<dbReference type="PANTHER" id="PTHR21666:SF270">
    <property type="entry name" value="MUREIN HYDROLASE ACTIVATOR ENVC"/>
    <property type="match status" value="1"/>
</dbReference>
<gene>
    <name evidence="2" type="ORF">METZ01_LOCUS268634</name>
</gene>
<feature type="domain" description="M23ase beta-sheet core" evidence="1">
    <location>
        <begin position="64"/>
        <end position="170"/>
    </location>
</feature>
<dbReference type="Pfam" id="PF01551">
    <property type="entry name" value="Peptidase_M23"/>
    <property type="match status" value="1"/>
</dbReference>
<dbReference type="InterPro" id="IPR011055">
    <property type="entry name" value="Dup_hybrid_motif"/>
</dbReference>
<dbReference type="SUPFAM" id="SSF51261">
    <property type="entry name" value="Duplicated hybrid motif"/>
    <property type="match status" value="1"/>
</dbReference>
<evidence type="ECO:0000313" key="2">
    <source>
        <dbReference type="EMBL" id="SVC15780.1"/>
    </source>
</evidence>
<name>A0A382JUI9_9ZZZZ</name>
<dbReference type="InterPro" id="IPR050570">
    <property type="entry name" value="Cell_wall_metabolism_enzyme"/>
</dbReference>
<evidence type="ECO:0000259" key="1">
    <source>
        <dbReference type="Pfam" id="PF01551"/>
    </source>
</evidence>
<dbReference type="GO" id="GO:0004222">
    <property type="term" value="F:metalloendopeptidase activity"/>
    <property type="evidence" value="ECO:0007669"/>
    <property type="project" value="TreeGrafter"/>
</dbReference>
<dbReference type="PANTHER" id="PTHR21666">
    <property type="entry name" value="PEPTIDASE-RELATED"/>
    <property type="match status" value="1"/>
</dbReference>
<feature type="non-terminal residue" evidence="2">
    <location>
        <position position="1"/>
    </location>
</feature>
<protein>
    <recommendedName>
        <fullName evidence="1">M23ase beta-sheet core domain-containing protein</fullName>
    </recommendedName>
</protein>
<organism evidence="2">
    <name type="scientific">marine metagenome</name>
    <dbReference type="NCBI Taxonomy" id="408172"/>
    <lineage>
        <taxon>unclassified sequences</taxon>
        <taxon>metagenomes</taxon>
        <taxon>ecological metagenomes</taxon>
    </lineage>
</organism>
<accession>A0A382JUI9</accession>
<reference evidence="2" key="1">
    <citation type="submission" date="2018-05" db="EMBL/GenBank/DDBJ databases">
        <authorList>
            <person name="Lanie J.A."/>
            <person name="Ng W.-L."/>
            <person name="Kazmierczak K.M."/>
            <person name="Andrzejewski T.M."/>
            <person name="Davidsen T.M."/>
            <person name="Wayne K.J."/>
            <person name="Tettelin H."/>
            <person name="Glass J.I."/>
            <person name="Rusch D."/>
            <person name="Podicherti R."/>
            <person name="Tsui H.-C.T."/>
            <person name="Winkler M.E."/>
        </authorList>
    </citation>
    <scope>NUCLEOTIDE SEQUENCE</scope>
</reference>
<dbReference type="CDD" id="cd12797">
    <property type="entry name" value="M23_peptidase"/>
    <property type="match status" value="1"/>
</dbReference>
<dbReference type="AlphaFoldDB" id="A0A382JUI9"/>